<dbReference type="Proteomes" id="UP000799754">
    <property type="component" value="Unassembled WGS sequence"/>
</dbReference>
<organism evidence="1 2">
    <name type="scientific">Macroventuria anomochaeta</name>
    <dbReference type="NCBI Taxonomy" id="301207"/>
    <lineage>
        <taxon>Eukaryota</taxon>
        <taxon>Fungi</taxon>
        <taxon>Dikarya</taxon>
        <taxon>Ascomycota</taxon>
        <taxon>Pezizomycotina</taxon>
        <taxon>Dothideomycetes</taxon>
        <taxon>Pleosporomycetidae</taxon>
        <taxon>Pleosporales</taxon>
        <taxon>Pleosporineae</taxon>
        <taxon>Didymellaceae</taxon>
        <taxon>Macroventuria</taxon>
    </lineage>
</organism>
<gene>
    <name evidence="1" type="ORF">BU25DRAFT_209490</name>
</gene>
<evidence type="ECO:0000313" key="2">
    <source>
        <dbReference type="Proteomes" id="UP000799754"/>
    </source>
</evidence>
<comment type="caution">
    <text evidence="1">The sequence shown here is derived from an EMBL/GenBank/DDBJ whole genome shotgun (WGS) entry which is preliminary data.</text>
</comment>
<name>A0ACB6RMZ6_9PLEO</name>
<protein>
    <submittedName>
        <fullName evidence="1">Uncharacterized protein</fullName>
    </submittedName>
</protein>
<dbReference type="EMBL" id="MU006744">
    <property type="protein sequence ID" value="KAF2622478.1"/>
    <property type="molecule type" value="Genomic_DNA"/>
</dbReference>
<reference evidence="1" key="1">
    <citation type="journal article" date="2020" name="Stud. Mycol.">
        <title>101 Dothideomycetes genomes: a test case for predicting lifestyles and emergence of pathogens.</title>
        <authorList>
            <person name="Haridas S."/>
            <person name="Albert R."/>
            <person name="Binder M."/>
            <person name="Bloem J."/>
            <person name="Labutti K."/>
            <person name="Salamov A."/>
            <person name="Andreopoulos B."/>
            <person name="Baker S."/>
            <person name="Barry K."/>
            <person name="Bills G."/>
            <person name="Bluhm B."/>
            <person name="Cannon C."/>
            <person name="Castanera R."/>
            <person name="Culley D."/>
            <person name="Daum C."/>
            <person name="Ezra D."/>
            <person name="Gonzalez J."/>
            <person name="Henrissat B."/>
            <person name="Kuo A."/>
            <person name="Liang C."/>
            <person name="Lipzen A."/>
            <person name="Lutzoni F."/>
            <person name="Magnuson J."/>
            <person name="Mondo S."/>
            <person name="Nolan M."/>
            <person name="Ohm R."/>
            <person name="Pangilinan J."/>
            <person name="Park H.-J."/>
            <person name="Ramirez L."/>
            <person name="Alfaro M."/>
            <person name="Sun H."/>
            <person name="Tritt A."/>
            <person name="Yoshinaga Y."/>
            <person name="Zwiers L.-H."/>
            <person name="Turgeon B."/>
            <person name="Goodwin S."/>
            <person name="Spatafora J."/>
            <person name="Crous P."/>
            <person name="Grigoriev I."/>
        </authorList>
    </citation>
    <scope>NUCLEOTIDE SEQUENCE</scope>
    <source>
        <strain evidence="1">CBS 525.71</strain>
    </source>
</reference>
<proteinExistence type="predicted"/>
<evidence type="ECO:0000313" key="1">
    <source>
        <dbReference type="EMBL" id="KAF2622478.1"/>
    </source>
</evidence>
<keyword evidence="2" id="KW-1185">Reference proteome</keyword>
<sequence length="214" mass="23672">MADGGVPGDIVADSMKECLDAERSNLLEQICDPVELYEYVHRNSSTSRNGSDKSRQAALRLGLEGKLKLLLESGFSPLNLQVLAKHMSRLVKKQHLPQESKLQRPLGKATYFYGVADPLGVLKPGEVHIPCSSSFVDEVTNEKFDANDDPSVDGVLQKAFVFRSAPSLLGIVATFLEKQSYLEDRGFRRTSLLVCWSSGSHRTSIEYPRVPGYV</sequence>
<accession>A0ACB6RMZ6</accession>